<dbReference type="PANTHER" id="PTHR13136">
    <property type="entry name" value="TESTIS DEVELOPMENT PROTEIN PRTD"/>
    <property type="match status" value="1"/>
</dbReference>
<accession>A0A382IBE5</accession>
<dbReference type="AlphaFoldDB" id="A0A382IBE5"/>
<name>A0A382IBE5_9ZZZZ</name>
<dbReference type="SUPFAM" id="SSF53474">
    <property type="entry name" value="alpha/beta-Hydrolases"/>
    <property type="match status" value="1"/>
</dbReference>
<feature type="domain" description="KANL3/Tex30 alpha/beta hydrolase-like" evidence="1">
    <location>
        <begin position="11"/>
        <end position="198"/>
    </location>
</feature>
<dbReference type="Pfam" id="PF20408">
    <property type="entry name" value="Abhydrolase_11"/>
    <property type="match status" value="1"/>
</dbReference>
<proteinExistence type="predicted"/>
<organism evidence="2">
    <name type="scientific">marine metagenome</name>
    <dbReference type="NCBI Taxonomy" id="408172"/>
    <lineage>
        <taxon>unclassified sequences</taxon>
        <taxon>metagenomes</taxon>
        <taxon>ecological metagenomes</taxon>
    </lineage>
</organism>
<dbReference type="InterPro" id="IPR046879">
    <property type="entry name" value="KANL3/Tex30_Abhydrolase"/>
</dbReference>
<dbReference type="Gene3D" id="3.40.50.1820">
    <property type="entry name" value="alpha/beta hydrolase"/>
    <property type="match status" value="1"/>
</dbReference>
<dbReference type="EMBL" id="UINC01066159">
    <property type="protein sequence ID" value="SVB96569.1"/>
    <property type="molecule type" value="Genomic_DNA"/>
</dbReference>
<gene>
    <name evidence="2" type="ORF">METZ01_LOCUS249423</name>
</gene>
<dbReference type="InterPro" id="IPR029058">
    <property type="entry name" value="AB_hydrolase_fold"/>
</dbReference>
<evidence type="ECO:0000259" key="1">
    <source>
        <dbReference type="Pfam" id="PF20408"/>
    </source>
</evidence>
<dbReference type="PANTHER" id="PTHR13136:SF11">
    <property type="entry name" value="TESTIS-EXPRESSED PROTEIN 30"/>
    <property type="match status" value="1"/>
</dbReference>
<dbReference type="InterPro" id="IPR026555">
    <property type="entry name" value="NSL3/Tex30"/>
</dbReference>
<protein>
    <recommendedName>
        <fullName evidence="1">KANL3/Tex30 alpha/beta hydrolase-like domain-containing protein</fullName>
    </recommendedName>
</protein>
<reference evidence="2" key="1">
    <citation type="submission" date="2018-05" db="EMBL/GenBank/DDBJ databases">
        <authorList>
            <person name="Lanie J.A."/>
            <person name="Ng W.-L."/>
            <person name="Kazmierczak K.M."/>
            <person name="Andrzejewski T.M."/>
            <person name="Davidsen T.M."/>
            <person name="Wayne K.J."/>
            <person name="Tettelin H."/>
            <person name="Glass J.I."/>
            <person name="Rusch D."/>
            <person name="Podicherti R."/>
            <person name="Tsui H.-C.T."/>
            <person name="Winkler M.E."/>
        </authorList>
    </citation>
    <scope>NUCLEOTIDE SEQUENCE</scope>
</reference>
<evidence type="ECO:0000313" key="2">
    <source>
        <dbReference type="EMBL" id="SVB96569.1"/>
    </source>
</evidence>
<sequence>MIHNGPADSGTTLILAHGAGAGMDSPAMEAFAVGLAGNDLRVVRFEFPYMQRQRETGKNCAPDRLPMLMESWRNTVSIAGSRRLVIGGKSMGGRIASMLADDVGAHRLVCLGYPFHPPGAPENVRTSHLGGLKTPTLIVQGTRDPFGKPDEISTYELSPAIKILWLEDGDHSFKPTKTSGRTLEQNVSEAIAAIREFIL</sequence>